<evidence type="ECO:0000313" key="2">
    <source>
        <dbReference type="EMBL" id="GAB0173422.1"/>
    </source>
</evidence>
<keyword evidence="1" id="KW-0472">Membrane</keyword>
<gene>
    <name evidence="2" type="ORF">NHP164001_14410</name>
</gene>
<keyword evidence="1" id="KW-1133">Transmembrane helix</keyword>
<proteinExistence type="predicted"/>
<accession>A0ABQ0D518</accession>
<protein>
    <submittedName>
        <fullName evidence="2">Uncharacterized protein</fullName>
    </submittedName>
</protein>
<keyword evidence="1" id="KW-0812">Transmembrane</keyword>
<evidence type="ECO:0000256" key="1">
    <source>
        <dbReference type="SAM" id="Phobius"/>
    </source>
</evidence>
<organism evidence="2 3">
    <name type="scientific">Helicobacter trogontum</name>
    <dbReference type="NCBI Taxonomy" id="50960"/>
    <lineage>
        <taxon>Bacteria</taxon>
        <taxon>Pseudomonadati</taxon>
        <taxon>Campylobacterota</taxon>
        <taxon>Epsilonproteobacteria</taxon>
        <taxon>Campylobacterales</taxon>
        <taxon>Helicobacteraceae</taxon>
        <taxon>Helicobacter</taxon>
    </lineage>
</organism>
<keyword evidence="3" id="KW-1185">Reference proteome</keyword>
<dbReference type="Proteomes" id="UP001562457">
    <property type="component" value="Unassembled WGS sequence"/>
</dbReference>
<comment type="caution">
    <text evidence="2">The sequence shown here is derived from an EMBL/GenBank/DDBJ whole genome shotgun (WGS) entry which is preliminary data.</text>
</comment>
<sequence length="60" mass="7123">MQVGYIELNDFTNTLSHLFKAKFTMICFIGVLRLVLIFLKLYRHLIIFKSLYIHNPLGTY</sequence>
<name>A0ABQ0D518_9HELI</name>
<dbReference type="EMBL" id="BAAFHN010000037">
    <property type="protein sequence ID" value="GAB0173422.1"/>
    <property type="molecule type" value="Genomic_DNA"/>
</dbReference>
<reference evidence="2 3" key="1">
    <citation type="submission" date="2024-06" db="EMBL/GenBank/DDBJ databases">
        <title>Draft genome sequence of Helicobacter trogontum NHP16-4001.</title>
        <authorList>
            <person name="Rimbara E."/>
            <person name="Suzuki M."/>
        </authorList>
    </citation>
    <scope>NUCLEOTIDE SEQUENCE [LARGE SCALE GENOMIC DNA]</scope>
    <source>
        <strain evidence="2 3">NHP16-4001</strain>
    </source>
</reference>
<feature type="transmembrane region" description="Helical" evidence="1">
    <location>
        <begin position="23"/>
        <end position="42"/>
    </location>
</feature>
<evidence type="ECO:0000313" key="3">
    <source>
        <dbReference type="Proteomes" id="UP001562457"/>
    </source>
</evidence>